<dbReference type="EMBL" id="CP036278">
    <property type="protein sequence ID" value="QDU58946.1"/>
    <property type="molecule type" value="Genomic_DNA"/>
</dbReference>
<protein>
    <recommendedName>
        <fullName evidence="3">N-acetyltransferase domain-containing protein</fullName>
    </recommendedName>
</protein>
<sequence>MTSQPLTVQVASPQQQLRAWPLFASQFEQPAANAQYLIAIKSRPVERIVAALAWWQEPDAIRFLLAHQPGITIEAAAEALVPRLQSLPDLPPLDLKYAFLLQQDQPPAPWLAAHGYEPRHAERAFEAPSTTVYERVQKFLTRHHNDIPETWHSESIRDHSPETVWPLIEPYRLIHPEALRRFWNTPGEQGYDPDFSNILFDGDQPLGTLLLRNNHVCLAVDIRVVIDIAPRLRSLANLALFAHISRVASPESTGIRTLAFRADEREHRETANLAKRMGGREVAARHIYTREFSA</sequence>
<evidence type="ECO:0000313" key="1">
    <source>
        <dbReference type="EMBL" id="QDU58946.1"/>
    </source>
</evidence>
<dbReference type="RefSeq" id="WP_145251507.1">
    <property type="nucleotide sequence ID" value="NZ_CP036278.1"/>
</dbReference>
<organism evidence="1 2">
    <name type="scientific">Aeoliella mucimassa</name>
    <dbReference type="NCBI Taxonomy" id="2527972"/>
    <lineage>
        <taxon>Bacteria</taxon>
        <taxon>Pseudomonadati</taxon>
        <taxon>Planctomycetota</taxon>
        <taxon>Planctomycetia</taxon>
        <taxon>Pirellulales</taxon>
        <taxon>Lacipirellulaceae</taxon>
        <taxon>Aeoliella</taxon>
    </lineage>
</organism>
<name>A0A518AW62_9BACT</name>
<accession>A0A518AW62</accession>
<proteinExistence type="predicted"/>
<dbReference type="AlphaFoldDB" id="A0A518AW62"/>
<keyword evidence="2" id="KW-1185">Reference proteome</keyword>
<dbReference type="KEGG" id="amuc:Pan181_51870"/>
<dbReference type="OrthoDB" id="3078352at2"/>
<gene>
    <name evidence="1" type="ORF">Pan181_51870</name>
</gene>
<dbReference type="Proteomes" id="UP000315750">
    <property type="component" value="Chromosome"/>
</dbReference>
<reference evidence="1 2" key="1">
    <citation type="submission" date="2019-02" db="EMBL/GenBank/DDBJ databases">
        <title>Deep-cultivation of Planctomycetes and their phenomic and genomic characterization uncovers novel biology.</title>
        <authorList>
            <person name="Wiegand S."/>
            <person name="Jogler M."/>
            <person name="Boedeker C."/>
            <person name="Pinto D."/>
            <person name="Vollmers J."/>
            <person name="Rivas-Marin E."/>
            <person name="Kohn T."/>
            <person name="Peeters S.H."/>
            <person name="Heuer A."/>
            <person name="Rast P."/>
            <person name="Oberbeckmann S."/>
            <person name="Bunk B."/>
            <person name="Jeske O."/>
            <person name="Meyerdierks A."/>
            <person name="Storesund J.E."/>
            <person name="Kallscheuer N."/>
            <person name="Luecker S."/>
            <person name="Lage O.M."/>
            <person name="Pohl T."/>
            <person name="Merkel B.J."/>
            <person name="Hornburger P."/>
            <person name="Mueller R.-W."/>
            <person name="Bruemmer F."/>
            <person name="Labrenz M."/>
            <person name="Spormann A.M."/>
            <person name="Op den Camp H."/>
            <person name="Overmann J."/>
            <person name="Amann R."/>
            <person name="Jetten M.S.M."/>
            <person name="Mascher T."/>
            <person name="Medema M.H."/>
            <person name="Devos D.P."/>
            <person name="Kaster A.-K."/>
            <person name="Ovreas L."/>
            <person name="Rohde M."/>
            <person name="Galperin M.Y."/>
            <person name="Jogler C."/>
        </authorList>
    </citation>
    <scope>NUCLEOTIDE SEQUENCE [LARGE SCALE GENOMIC DNA]</scope>
    <source>
        <strain evidence="1 2">Pan181</strain>
    </source>
</reference>
<evidence type="ECO:0008006" key="3">
    <source>
        <dbReference type="Google" id="ProtNLM"/>
    </source>
</evidence>
<evidence type="ECO:0000313" key="2">
    <source>
        <dbReference type="Proteomes" id="UP000315750"/>
    </source>
</evidence>